<reference evidence="1" key="1">
    <citation type="submission" date="2022-01" db="EMBL/GenBank/DDBJ databases">
        <authorList>
            <person name="King R."/>
        </authorList>
    </citation>
    <scope>NUCLEOTIDE SEQUENCE</scope>
</reference>
<accession>A0A9N9XA47</accession>
<organism evidence="1 2">
    <name type="scientific">Diabrotica balteata</name>
    <name type="common">Banded cucumber beetle</name>
    <dbReference type="NCBI Taxonomy" id="107213"/>
    <lineage>
        <taxon>Eukaryota</taxon>
        <taxon>Metazoa</taxon>
        <taxon>Ecdysozoa</taxon>
        <taxon>Arthropoda</taxon>
        <taxon>Hexapoda</taxon>
        <taxon>Insecta</taxon>
        <taxon>Pterygota</taxon>
        <taxon>Neoptera</taxon>
        <taxon>Endopterygota</taxon>
        <taxon>Coleoptera</taxon>
        <taxon>Polyphaga</taxon>
        <taxon>Cucujiformia</taxon>
        <taxon>Chrysomeloidea</taxon>
        <taxon>Chrysomelidae</taxon>
        <taxon>Galerucinae</taxon>
        <taxon>Diabroticina</taxon>
        <taxon>Diabroticites</taxon>
        <taxon>Diabrotica</taxon>
    </lineage>
</organism>
<name>A0A9N9XA47_DIABA</name>
<proteinExistence type="predicted"/>
<dbReference type="SUPFAM" id="SSF50729">
    <property type="entry name" value="PH domain-like"/>
    <property type="match status" value="1"/>
</dbReference>
<protein>
    <submittedName>
        <fullName evidence="1">Uncharacterized protein</fullName>
    </submittedName>
</protein>
<dbReference type="AlphaFoldDB" id="A0A9N9XA47"/>
<gene>
    <name evidence="1" type="ORF">DIABBA_LOCUS4668</name>
</gene>
<dbReference type="Proteomes" id="UP001153709">
    <property type="component" value="Chromosome 3"/>
</dbReference>
<dbReference type="OrthoDB" id="125347at2759"/>
<keyword evidence="2" id="KW-1185">Reference proteome</keyword>
<sequence length="195" mass="22258">MTETDLEEMLNSQPKEETSIITGNVTFNLKNLSDGLRKENELCDFIMKIDSSMGQGRTFKTQIANSTAKYQFELKEFLKSAKQEKITTFFKPLTKPKDNIMDTTDQPNSICHVQSIHMYPLQPSNTKDVPFNLLAGETVLHVGHSVDGVVVVTTYRLYLQSRSKPFHIPVSLIEVVEIRELFNLHIGCKDARTYR</sequence>
<dbReference type="EMBL" id="OU898278">
    <property type="protein sequence ID" value="CAG9831031.1"/>
    <property type="molecule type" value="Genomic_DNA"/>
</dbReference>
<evidence type="ECO:0000313" key="2">
    <source>
        <dbReference type="Proteomes" id="UP001153709"/>
    </source>
</evidence>
<evidence type="ECO:0000313" key="1">
    <source>
        <dbReference type="EMBL" id="CAG9831031.1"/>
    </source>
</evidence>